<reference evidence="2" key="1">
    <citation type="submission" date="2017-04" db="EMBL/GenBank/DDBJ databases">
        <authorList>
            <person name="Varghese N."/>
            <person name="Submissions S."/>
        </authorList>
    </citation>
    <scope>NUCLEOTIDE SEQUENCE [LARGE SCALE GENOMIC DNA]</scope>
</reference>
<dbReference type="Proteomes" id="UP000194474">
    <property type="component" value="Unassembled WGS sequence"/>
</dbReference>
<dbReference type="RefSeq" id="WP_140048900.1">
    <property type="nucleotide sequence ID" value="NZ_FXWK01000001.1"/>
</dbReference>
<evidence type="ECO:0000313" key="2">
    <source>
        <dbReference type="Proteomes" id="UP000194474"/>
    </source>
</evidence>
<protein>
    <submittedName>
        <fullName evidence="1">Uncharacterized protein</fullName>
    </submittedName>
</protein>
<proteinExistence type="predicted"/>
<sequence>MTISKIVPIRDVMPIGKPQDPPPAARRCGANTPVTWGDLYLIFHEAGQASLAETVLDKILTIDSAA</sequence>
<organism evidence="1 2">
    <name type="scientific">Devosia lucknowensis</name>
    <dbReference type="NCBI Taxonomy" id="1096929"/>
    <lineage>
        <taxon>Bacteria</taxon>
        <taxon>Pseudomonadati</taxon>
        <taxon>Pseudomonadota</taxon>
        <taxon>Alphaproteobacteria</taxon>
        <taxon>Hyphomicrobiales</taxon>
        <taxon>Devosiaceae</taxon>
        <taxon>Devosia</taxon>
    </lineage>
</organism>
<keyword evidence="2" id="KW-1185">Reference proteome</keyword>
<gene>
    <name evidence="1" type="ORF">SAMN06295905_1305</name>
</gene>
<dbReference type="AlphaFoldDB" id="A0A1Y6EYZ5"/>
<dbReference type="OrthoDB" id="9984647at2"/>
<dbReference type="EMBL" id="FXWK01000001">
    <property type="protein sequence ID" value="SMQ65742.1"/>
    <property type="molecule type" value="Genomic_DNA"/>
</dbReference>
<name>A0A1Y6EYZ5_9HYPH</name>
<accession>A0A1Y6EYZ5</accession>
<evidence type="ECO:0000313" key="1">
    <source>
        <dbReference type="EMBL" id="SMQ65742.1"/>
    </source>
</evidence>